<evidence type="ECO:0000313" key="5">
    <source>
        <dbReference type="Proteomes" id="UP000013785"/>
    </source>
</evidence>
<gene>
    <name evidence="4" type="ORF">UC3_02686</name>
</gene>
<dbReference type="STRING" id="154621.RV11_GL001884"/>
<dbReference type="PANTHER" id="PTHR43420">
    <property type="entry name" value="ACETYLTRANSFERASE"/>
    <property type="match status" value="1"/>
</dbReference>
<keyword evidence="5" id="KW-1185">Reference proteome</keyword>
<organism evidence="4 5">
    <name type="scientific">Enterococcus phoeniculicola ATCC BAA-412</name>
    <dbReference type="NCBI Taxonomy" id="1158610"/>
    <lineage>
        <taxon>Bacteria</taxon>
        <taxon>Bacillati</taxon>
        <taxon>Bacillota</taxon>
        <taxon>Bacilli</taxon>
        <taxon>Lactobacillales</taxon>
        <taxon>Enterococcaceae</taxon>
        <taxon>Enterococcus</taxon>
    </lineage>
</organism>
<dbReference type="Gene3D" id="3.40.630.30">
    <property type="match status" value="1"/>
</dbReference>
<dbReference type="InterPro" id="IPR050680">
    <property type="entry name" value="YpeA/RimI_acetyltransf"/>
</dbReference>
<dbReference type="CDD" id="cd04301">
    <property type="entry name" value="NAT_SF"/>
    <property type="match status" value="1"/>
</dbReference>
<dbReference type="HOGENOM" id="CLU_087235_2_0_9"/>
<name>R3TLI5_9ENTE</name>
<dbReference type="Pfam" id="PF00583">
    <property type="entry name" value="Acetyltransf_1"/>
    <property type="match status" value="1"/>
</dbReference>
<proteinExistence type="predicted"/>
<dbReference type="PATRIC" id="fig|1158610.3.peg.2668"/>
<dbReference type="GO" id="GO:0016747">
    <property type="term" value="F:acyltransferase activity, transferring groups other than amino-acyl groups"/>
    <property type="evidence" value="ECO:0007669"/>
    <property type="project" value="InterPro"/>
</dbReference>
<keyword evidence="2" id="KW-0012">Acyltransferase</keyword>
<protein>
    <submittedName>
        <fullName evidence="4">GNAT family acetyltransferase</fullName>
    </submittedName>
</protein>
<sequence length="187" mass="20510">MIRLMTKEDGAVVAPLILVILKDMELPFVTQYGEEKTIEILAEAAAEANYRYGFANGIVKEVDGKIAGVAFGYAAEEEPTIDEPLTKVLEAHGMDTAAKLFTDPETFPNEWYLDSICVSEEFRGQGIGSELLDALPNLVKQKGKSIIGLSVDKANPGARKLYTRKGFKAVGEVMISGHLYDHMQKNI</sequence>
<dbReference type="PANTHER" id="PTHR43420:SF52">
    <property type="entry name" value="N-ACETYLTRANSFERASE YODP"/>
    <property type="match status" value="1"/>
</dbReference>
<dbReference type="EMBL" id="AJAT01000017">
    <property type="protein sequence ID" value="EOL42334.1"/>
    <property type="molecule type" value="Genomic_DNA"/>
</dbReference>
<evidence type="ECO:0000313" key="4">
    <source>
        <dbReference type="EMBL" id="EOL42334.1"/>
    </source>
</evidence>
<dbReference type="eggNOG" id="COG0456">
    <property type="taxonomic scope" value="Bacteria"/>
</dbReference>
<evidence type="ECO:0000256" key="2">
    <source>
        <dbReference type="ARBA" id="ARBA00023315"/>
    </source>
</evidence>
<dbReference type="PROSITE" id="PS51186">
    <property type="entry name" value="GNAT"/>
    <property type="match status" value="1"/>
</dbReference>
<dbReference type="AlphaFoldDB" id="R3TLI5"/>
<dbReference type="OrthoDB" id="5319888at2"/>
<comment type="caution">
    <text evidence="4">The sequence shown here is derived from an EMBL/GenBank/DDBJ whole genome shotgun (WGS) entry which is preliminary data.</text>
</comment>
<keyword evidence="1 4" id="KW-0808">Transferase</keyword>
<dbReference type="InterPro" id="IPR000182">
    <property type="entry name" value="GNAT_dom"/>
</dbReference>
<dbReference type="SUPFAM" id="SSF55729">
    <property type="entry name" value="Acyl-CoA N-acyltransferases (Nat)"/>
    <property type="match status" value="1"/>
</dbReference>
<evidence type="ECO:0000256" key="1">
    <source>
        <dbReference type="ARBA" id="ARBA00022679"/>
    </source>
</evidence>
<dbReference type="RefSeq" id="WP_010769321.1">
    <property type="nucleotide sequence ID" value="NZ_ASWE01000001.1"/>
</dbReference>
<reference evidence="4 5" key="1">
    <citation type="submission" date="2013-02" db="EMBL/GenBank/DDBJ databases">
        <title>The Genome Sequence of Enterococcus phoeniculicola BAA-412.</title>
        <authorList>
            <consortium name="The Broad Institute Genome Sequencing Platform"/>
            <consortium name="The Broad Institute Genome Sequencing Center for Infectious Disease"/>
            <person name="Earl A.M."/>
            <person name="Gilmore M.S."/>
            <person name="Lebreton F."/>
            <person name="Walker B."/>
            <person name="Young S.K."/>
            <person name="Zeng Q."/>
            <person name="Gargeya S."/>
            <person name="Fitzgerald M."/>
            <person name="Haas B."/>
            <person name="Abouelleil A."/>
            <person name="Alvarado L."/>
            <person name="Arachchi H.M."/>
            <person name="Berlin A.M."/>
            <person name="Chapman S.B."/>
            <person name="Dewar J."/>
            <person name="Goldberg J."/>
            <person name="Griggs A."/>
            <person name="Gujja S."/>
            <person name="Hansen M."/>
            <person name="Howarth C."/>
            <person name="Imamovic A."/>
            <person name="Larimer J."/>
            <person name="McCowan C."/>
            <person name="Murphy C."/>
            <person name="Neiman D."/>
            <person name="Pearson M."/>
            <person name="Priest M."/>
            <person name="Roberts A."/>
            <person name="Saif S."/>
            <person name="Shea T."/>
            <person name="Sisk P."/>
            <person name="Sykes S."/>
            <person name="Wortman J."/>
            <person name="Nusbaum C."/>
            <person name="Birren B."/>
        </authorList>
    </citation>
    <scope>NUCLEOTIDE SEQUENCE [LARGE SCALE GENOMIC DNA]</scope>
    <source>
        <strain evidence="4 5">ATCC BAA-412</strain>
    </source>
</reference>
<accession>R3TLI5</accession>
<dbReference type="Proteomes" id="UP000013785">
    <property type="component" value="Unassembled WGS sequence"/>
</dbReference>
<evidence type="ECO:0000259" key="3">
    <source>
        <dbReference type="PROSITE" id="PS51186"/>
    </source>
</evidence>
<dbReference type="InterPro" id="IPR016181">
    <property type="entry name" value="Acyl_CoA_acyltransferase"/>
</dbReference>
<feature type="domain" description="N-acetyltransferase" evidence="3">
    <location>
        <begin position="1"/>
        <end position="187"/>
    </location>
</feature>